<organism evidence="2">
    <name type="scientific">Sesamum latifolium</name>
    <dbReference type="NCBI Taxonomy" id="2727402"/>
    <lineage>
        <taxon>Eukaryota</taxon>
        <taxon>Viridiplantae</taxon>
        <taxon>Streptophyta</taxon>
        <taxon>Embryophyta</taxon>
        <taxon>Tracheophyta</taxon>
        <taxon>Spermatophyta</taxon>
        <taxon>Magnoliopsida</taxon>
        <taxon>eudicotyledons</taxon>
        <taxon>Gunneridae</taxon>
        <taxon>Pentapetalae</taxon>
        <taxon>asterids</taxon>
        <taxon>lamiids</taxon>
        <taxon>Lamiales</taxon>
        <taxon>Pedaliaceae</taxon>
        <taxon>Sesamum</taxon>
    </lineage>
</organism>
<keyword evidence="1" id="KW-0732">Signal</keyword>
<name>A0AAW2U5E6_9LAMI</name>
<feature type="chain" id="PRO_5043329823" evidence="1">
    <location>
        <begin position="24"/>
        <end position="89"/>
    </location>
</feature>
<dbReference type="PANTHER" id="PTHR31339">
    <property type="entry name" value="PECTIN LYASE-RELATED"/>
    <property type="match status" value="1"/>
</dbReference>
<dbReference type="InterPro" id="IPR051801">
    <property type="entry name" value="GH28_Enzymes"/>
</dbReference>
<proteinExistence type="predicted"/>
<evidence type="ECO:0000256" key="1">
    <source>
        <dbReference type="SAM" id="SignalP"/>
    </source>
</evidence>
<accession>A0AAW2U5E6</accession>
<protein>
    <submittedName>
        <fullName evidence="2">Polygalacturonase</fullName>
    </submittedName>
</protein>
<feature type="signal peptide" evidence="1">
    <location>
        <begin position="1"/>
        <end position="23"/>
    </location>
</feature>
<sequence length="89" mass="9033">MGGGVVADVVVVVVVLMMSGGECRNGGGRVSSFEYSAISCRAHSASITDFGGVGDGKTVNTKAFEEGVRQLSRFASDGGRSCLFLPGNG</sequence>
<dbReference type="InterPro" id="IPR011050">
    <property type="entry name" value="Pectin_lyase_fold/virulence"/>
</dbReference>
<dbReference type="EMBL" id="JACGWN010000013">
    <property type="protein sequence ID" value="KAL0412054.1"/>
    <property type="molecule type" value="Genomic_DNA"/>
</dbReference>
<dbReference type="SUPFAM" id="SSF51126">
    <property type="entry name" value="Pectin lyase-like"/>
    <property type="match status" value="1"/>
</dbReference>
<evidence type="ECO:0000313" key="2">
    <source>
        <dbReference type="EMBL" id="KAL0412054.1"/>
    </source>
</evidence>
<dbReference type="AlphaFoldDB" id="A0AAW2U5E6"/>
<gene>
    <name evidence="2" type="ORF">Slati_3795100</name>
</gene>
<dbReference type="PANTHER" id="PTHR31339:SF50">
    <property type="entry name" value="PECTIN LYASE-LIKE SUPERFAMILY PROTEIN"/>
    <property type="match status" value="1"/>
</dbReference>
<comment type="caution">
    <text evidence="2">The sequence shown here is derived from an EMBL/GenBank/DDBJ whole genome shotgun (WGS) entry which is preliminary data.</text>
</comment>
<reference evidence="2" key="2">
    <citation type="journal article" date="2024" name="Plant">
        <title>Genomic evolution and insights into agronomic trait innovations of Sesamum species.</title>
        <authorList>
            <person name="Miao H."/>
            <person name="Wang L."/>
            <person name="Qu L."/>
            <person name="Liu H."/>
            <person name="Sun Y."/>
            <person name="Le M."/>
            <person name="Wang Q."/>
            <person name="Wei S."/>
            <person name="Zheng Y."/>
            <person name="Lin W."/>
            <person name="Duan Y."/>
            <person name="Cao H."/>
            <person name="Xiong S."/>
            <person name="Wang X."/>
            <person name="Wei L."/>
            <person name="Li C."/>
            <person name="Ma Q."/>
            <person name="Ju M."/>
            <person name="Zhao R."/>
            <person name="Li G."/>
            <person name="Mu C."/>
            <person name="Tian Q."/>
            <person name="Mei H."/>
            <person name="Zhang T."/>
            <person name="Gao T."/>
            <person name="Zhang H."/>
        </authorList>
    </citation>
    <scope>NUCLEOTIDE SEQUENCE</scope>
    <source>
        <strain evidence="2">KEN1</strain>
    </source>
</reference>
<reference evidence="2" key="1">
    <citation type="submission" date="2020-06" db="EMBL/GenBank/DDBJ databases">
        <authorList>
            <person name="Li T."/>
            <person name="Hu X."/>
            <person name="Zhang T."/>
            <person name="Song X."/>
            <person name="Zhang H."/>
            <person name="Dai N."/>
            <person name="Sheng W."/>
            <person name="Hou X."/>
            <person name="Wei L."/>
        </authorList>
    </citation>
    <scope>NUCLEOTIDE SEQUENCE</scope>
    <source>
        <strain evidence="2">KEN1</strain>
        <tissue evidence="2">Leaf</tissue>
    </source>
</reference>